<dbReference type="AlphaFoldDB" id="A0A2I0IMH9"/>
<gene>
    <name evidence="1" type="ORF">CRG98_034385</name>
</gene>
<dbReference type="EMBL" id="PGOL01002757">
    <property type="protein sequence ID" value="PKI45207.1"/>
    <property type="molecule type" value="Genomic_DNA"/>
</dbReference>
<evidence type="ECO:0000313" key="2">
    <source>
        <dbReference type="Proteomes" id="UP000233551"/>
    </source>
</evidence>
<proteinExistence type="predicted"/>
<name>A0A2I0IMH9_PUNGR</name>
<reference evidence="1 2" key="1">
    <citation type="submission" date="2017-11" db="EMBL/GenBank/DDBJ databases">
        <title>De-novo sequencing of pomegranate (Punica granatum L.) genome.</title>
        <authorList>
            <person name="Akparov Z."/>
            <person name="Amiraslanov A."/>
            <person name="Hajiyeva S."/>
            <person name="Abbasov M."/>
            <person name="Kaur K."/>
            <person name="Hamwieh A."/>
            <person name="Solovyev V."/>
            <person name="Salamov A."/>
            <person name="Braich B."/>
            <person name="Kosarev P."/>
            <person name="Mahmoud A."/>
            <person name="Hajiyev E."/>
            <person name="Babayeva S."/>
            <person name="Izzatullayeva V."/>
            <person name="Mammadov A."/>
            <person name="Mammadov A."/>
            <person name="Sharifova S."/>
            <person name="Ojaghi J."/>
            <person name="Eynullazada K."/>
            <person name="Bayramov B."/>
            <person name="Abdulazimova A."/>
            <person name="Shahmuradov I."/>
        </authorList>
    </citation>
    <scope>NUCLEOTIDE SEQUENCE [LARGE SCALE GENOMIC DNA]</scope>
    <source>
        <strain evidence="2">cv. AG2017</strain>
        <tissue evidence="1">Leaf</tissue>
    </source>
</reference>
<accession>A0A2I0IMH9</accession>
<keyword evidence="2" id="KW-1185">Reference proteome</keyword>
<dbReference type="Proteomes" id="UP000233551">
    <property type="component" value="Unassembled WGS sequence"/>
</dbReference>
<protein>
    <submittedName>
        <fullName evidence="1">Uncharacterized protein</fullName>
    </submittedName>
</protein>
<organism evidence="1 2">
    <name type="scientific">Punica granatum</name>
    <name type="common">Pomegranate</name>
    <dbReference type="NCBI Taxonomy" id="22663"/>
    <lineage>
        <taxon>Eukaryota</taxon>
        <taxon>Viridiplantae</taxon>
        <taxon>Streptophyta</taxon>
        <taxon>Embryophyta</taxon>
        <taxon>Tracheophyta</taxon>
        <taxon>Spermatophyta</taxon>
        <taxon>Magnoliopsida</taxon>
        <taxon>eudicotyledons</taxon>
        <taxon>Gunneridae</taxon>
        <taxon>Pentapetalae</taxon>
        <taxon>rosids</taxon>
        <taxon>malvids</taxon>
        <taxon>Myrtales</taxon>
        <taxon>Lythraceae</taxon>
        <taxon>Punica</taxon>
    </lineage>
</organism>
<comment type="caution">
    <text evidence="1">The sequence shown here is derived from an EMBL/GenBank/DDBJ whole genome shotgun (WGS) entry which is preliminary data.</text>
</comment>
<sequence length="111" mass="11982">MQERHCGLPPASGPIGAHLSPNACVKDPTNQRPHVATACPNECPFPTGGILNVRLGCVRATITVNAGPAEDLLEVECLRSYSTYKAFYLPDFMTKYRPSIPSSTAPKYAHP</sequence>
<evidence type="ECO:0000313" key="1">
    <source>
        <dbReference type="EMBL" id="PKI45207.1"/>
    </source>
</evidence>